<evidence type="ECO:0000313" key="2">
    <source>
        <dbReference type="EMBL" id="TRM65555.1"/>
    </source>
</evidence>
<name>A0A550CL71_9AGAR</name>
<proteinExistence type="predicted"/>
<accession>A0A550CL71</accession>
<sequence length="277" mass="30269">MLSKIYHCPFNISGARALTLTLHLPLHLGARPPVQCRCALIDHSPHPLACPLEAITGTLRRRATRRSSARLPGSDRCWPYYLPSSAYSTAFTTALVAGDRSVRQQAMQARQQGGMTHANLPPAKSNAPKTRRDNHTNDCRRSARRATVDHPGCGFLNSSCPAPVPSFTVHALIRLVRVICGLFSIICGSSSITFDLSGVTCLARPSSALLPSACFAHRALSSLLLCSTIAPHLTRFSSHLTCFAGGPYPDSRARLFRCFAYRHRRIPCRYADDGPHI</sequence>
<evidence type="ECO:0000256" key="1">
    <source>
        <dbReference type="SAM" id="MobiDB-lite"/>
    </source>
</evidence>
<feature type="region of interest" description="Disordered" evidence="1">
    <location>
        <begin position="112"/>
        <end position="139"/>
    </location>
</feature>
<keyword evidence="3" id="KW-1185">Reference proteome</keyword>
<feature type="compositionally biased region" description="Basic and acidic residues" evidence="1">
    <location>
        <begin position="130"/>
        <end position="139"/>
    </location>
</feature>
<reference evidence="2 3" key="1">
    <citation type="journal article" date="2019" name="New Phytol.">
        <title>Comparative genomics reveals unique wood-decay strategies and fruiting body development in the Schizophyllaceae.</title>
        <authorList>
            <person name="Almasi E."/>
            <person name="Sahu N."/>
            <person name="Krizsan K."/>
            <person name="Balint B."/>
            <person name="Kovacs G.M."/>
            <person name="Kiss B."/>
            <person name="Cseklye J."/>
            <person name="Drula E."/>
            <person name="Henrissat B."/>
            <person name="Nagy I."/>
            <person name="Chovatia M."/>
            <person name="Adam C."/>
            <person name="LaButti K."/>
            <person name="Lipzen A."/>
            <person name="Riley R."/>
            <person name="Grigoriev I.V."/>
            <person name="Nagy L.G."/>
        </authorList>
    </citation>
    <scope>NUCLEOTIDE SEQUENCE [LARGE SCALE GENOMIC DNA]</scope>
    <source>
        <strain evidence="2 3">NL-1724</strain>
    </source>
</reference>
<dbReference type="EMBL" id="VDMD01000005">
    <property type="protein sequence ID" value="TRM65555.1"/>
    <property type="molecule type" value="Genomic_DNA"/>
</dbReference>
<organism evidence="2 3">
    <name type="scientific">Schizophyllum amplum</name>
    <dbReference type="NCBI Taxonomy" id="97359"/>
    <lineage>
        <taxon>Eukaryota</taxon>
        <taxon>Fungi</taxon>
        <taxon>Dikarya</taxon>
        <taxon>Basidiomycota</taxon>
        <taxon>Agaricomycotina</taxon>
        <taxon>Agaricomycetes</taxon>
        <taxon>Agaricomycetidae</taxon>
        <taxon>Agaricales</taxon>
        <taxon>Schizophyllaceae</taxon>
        <taxon>Schizophyllum</taxon>
    </lineage>
</organism>
<protein>
    <submittedName>
        <fullName evidence="2">Uncharacterized protein</fullName>
    </submittedName>
</protein>
<dbReference type="Proteomes" id="UP000320762">
    <property type="component" value="Unassembled WGS sequence"/>
</dbReference>
<dbReference type="AlphaFoldDB" id="A0A550CL71"/>
<comment type="caution">
    <text evidence="2">The sequence shown here is derived from an EMBL/GenBank/DDBJ whole genome shotgun (WGS) entry which is preliminary data.</text>
</comment>
<evidence type="ECO:0000313" key="3">
    <source>
        <dbReference type="Proteomes" id="UP000320762"/>
    </source>
</evidence>
<gene>
    <name evidence="2" type="ORF">BD626DRAFT_220496</name>
</gene>